<dbReference type="InterPro" id="IPR003991">
    <property type="entry name" value="Pertactin_virulence_factor"/>
</dbReference>
<comment type="caution">
    <text evidence="2">The sequence shown here is derived from an EMBL/GenBank/DDBJ whole genome shotgun (WGS) entry which is preliminary data.</text>
</comment>
<accession>A0ABU8WZJ0</accession>
<dbReference type="NCBIfam" id="TIGR01414">
    <property type="entry name" value="autotrans_barl"/>
    <property type="match status" value="1"/>
</dbReference>
<reference evidence="2 3" key="1">
    <citation type="submission" date="2024-03" db="EMBL/GenBank/DDBJ databases">
        <title>Novel species of the genus Variovorax.</title>
        <authorList>
            <person name="Liu Q."/>
            <person name="Xin Y.-H."/>
        </authorList>
    </citation>
    <scope>NUCLEOTIDE SEQUENCE [LARGE SCALE GENOMIC DNA]</scope>
    <source>
        <strain evidence="2 3">KACC 18900</strain>
    </source>
</reference>
<dbReference type="PANTHER" id="PTHR35037:SF3">
    <property type="entry name" value="C-TERMINAL REGION OF AIDA-LIKE PROTEIN"/>
    <property type="match status" value="1"/>
</dbReference>
<feature type="non-terminal residue" evidence="2">
    <location>
        <position position="1"/>
    </location>
</feature>
<dbReference type="SUPFAM" id="SSF103515">
    <property type="entry name" value="Autotransporter"/>
    <property type="match status" value="1"/>
</dbReference>
<dbReference type="SMART" id="SM00869">
    <property type="entry name" value="Autotransporter"/>
    <property type="match status" value="1"/>
</dbReference>
<dbReference type="InterPro" id="IPR051551">
    <property type="entry name" value="Autotransporter_adhesion"/>
</dbReference>
<dbReference type="EMBL" id="JBBKZT010000110">
    <property type="protein sequence ID" value="MEJ8852921.1"/>
    <property type="molecule type" value="Genomic_DNA"/>
</dbReference>
<dbReference type="PROSITE" id="PS51208">
    <property type="entry name" value="AUTOTRANSPORTER"/>
    <property type="match status" value="1"/>
</dbReference>
<sequence length="312" mass="32887">PAQLRQADLAMLGNLHRRMGDEAPRAPGPDSQAGAQAGTRHAWGRVVYANLDVQQPGIAQARSQGRVSGLQAGTDLWTSGYWRAGVYVGYLDGRADVTGNARGITARVGSNDVQSRYLGAYATWMDASGLYVDSVLQGGSQRFTMRPDINPSVSGKASGFTASVEVGKPFALDERWSIEPQAQIAYQHSSVNDMSLVGAQVRHNVAHGWIGRLGVRIRGDLATGAGRLQPYARVNLYRANFGDDVVSFIGPAGSIAIASANGYSAAEAAAGAMLALTTATSLYGEIGHLWNIGGDATVKSSVLASLGIKVRW</sequence>
<dbReference type="Gene3D" id="2.40.128.130">
    <property type="entry name" value="Autotransporter beta-domain"/>
    <property type="match status" value="1"/>
</dbReference>
<name>A0ABU8WZJ0_9BURK</name>
<keyword evidence="3" id="KW-1185">Reference proteome</keyword>
<protein>
    <submittedName>
        <fullName evidence="2">Autotransporter outer membrane beta-barrel domain-containing protein</fullName>
    </submittedName>
</protein>
<evidence type="ECO:0000259" key="1">
    <source>
        <dbReference type="PROSITE" id="PS51208"/>
    </source>
</evidence>
<evidence type="ECO:0000313" key="2">
    <source>
        <dbReference type="EMBL" id="MEJ8852921.1"/>
    </source>
</evidence>
<dbReference type="InterPro" id="IPR036709">
    <property type="entry name" value="Autotransporte_beta_dom_sf"/>
</dbReference>
<feature type="domain" description="Autotransporter" evidence="1">
    <location>
        <begin position="35"/>
        <end position="312"/>
    </location>
</feature>
<dbReference type="InterPro" id="IPR006315">
    <property type="entry name" value="OM_autotransptr_brl_dom"/>
</dbReference>
<dbReference type="InterPro" id="IPR005546">
    <property type="entry name" value="Autotransporte_beta"/>
</dbReference>
<dbReference type="PANTHER" id="PTHR35037">
    <property type="entry name" value="C-TERMINAL REGION OF AIDA-LIKE PROTEIN"/>
    <property type="match status" value="1"/>
</dbReference>
<dbReference type="Pfam" id="PF03797">
    <property type="entry name" value="Autotransporter"/>
    <property type="match status" value="1"/>
</dbReference>
<gene>
    <name evidence="2" type="ORF">WKW82_40550</name>
</gene>
<dbReference type="RefSeq" id="WP_340348852.1">
    <property type="nucleotide sequence ID" value="NZ_JBBKZT010000110.1"/>
</dbReference>
<organism evidence="2 3">
    <name type="scientific">Variovorax rhizosphaerae</name>
    <dbReference type="NCBI Taxonomy" id="1836200"/>
    <lineage>
        <taxon>Bacteria</taxon>
        <taxon>Pseudomonadati</taxon>
        <taxon>Pseudomonadota</taxon>
        <taxon>Betaproteobacteria</taxon>
        <taxon>Burkholderiales</taxon>
        <taxon>Comamonadaceae</taxon>
        <taxon>Variovorax</taxon>
    </lineage>
</organism>
<dbReference type="PRINTS" id="PR01484">
    <property type="entry name" value="PRTACTNFAMLY"/>
</dbReference>
<proteinExistence type="predicted"/>
<evidence type="ECO:0000313" key="3">
    <source>
        <dbReference type="Proteomes" id="UP001385892"/>
    </source>
</evidence>
<dbReference type="Proteomes" id="UP001385892">
    <property type="component" value="Unassembled WGS sequence"/>
</dbReference>